<dbReference type="PANTHER" id="PTHR31609:SF1">
    <property type="entry name" value="CARBOHYDRATE DEACETYLASE"/>
    <property type="match status" value="1"/>
</dbReference>
<sequence>MRRLIINADDLGLTPGCNRGILRAMTAGLVSDTTLMVNTAHTDDAVALLKAHGLAAGLHLNLTYGRPLLAGADVASLVEPDGAFHRPVNRVVAVCEPREAERELSAQVEKFLATGLTLTHLDSHHHAHSYPEILDVAISLARRLKVPLRQTGPAVRARIVAFGIPAPDAFSDAFYGPGATAESLRAIISAHRAGVLEIMCHPAEADDLLAGTSSYSGERLRELAVLTDPAMKDFLAAEGVELVSFAALGAS</sequence>
<dbReference type="PANTHER" id="PTHR31609">
    <property type="entry name" value="YDJC DEACETYLASE FAMILY MEMBER"/>
    <property type="match status" value="1"/>
</dbReference>
<evidence type="ECO:0000256" key="3">
    <source>
        <dbReference type="ARBA" id="ARBA00022801"/>
    </source>
</evidence>
<keyword evidence="2" id="KW-0479">Metal-binding</keyword>
<evidence type="ECO:0000256" key="5">
    <source>
        <dbReference type="ARBA" id="ARBA00023277"/>
    </source>
</evidence>
<gene>
    <name evidence="6" type="ORF">Q4T40_10715</name>
</gene>
<dbReference type="RefSeq" id="WP_413780220.1">
    <property type="nucleotide sequence ID" value="NZ_JAUOZS010000001.1"/>
</dbReference>
<dbReference type="Gene3D" id="3.20.20.370">
    <property type="entry name" value="Glycoside hydrolase/deacetylase"/>
    <property type="match status" value="1"/>
</dbReference>
<keyword evidence="3" id="KW-0378">Hydrolase</keyword>
<organism evidence="6 7">
    <name type="scientific">Anaeroselena agilis</name>
    <dbReference type="NCBI Taxonomy" id="3063788"/>
    <lineage>
        <taxon>Bacteria</taxon>
        <taxon>Bacillati</taxon>
        <taxon>Bacillota</taxon>
        <taxon>Negativicutes</taxon>
        <taxon>Acetonemataceae</taxon>
        <taxon>Anaeroselena</taxon>
    </lineage>
</organism>
<dbReference type="InterPro" id="IPR011330">
    <property type="entry name" value="Glyco_hydro/deAcase_b/a-brl"/>
</dbReference>
<keyword evidence="4" id="KW-0460">Magnesium</keyword>
<proteinExistence type="predicted"/>
<accession>A0ABU3P0V7</accession>
<evidence type="ECO:0000313" key="6">
    <source>
        <dbReference type="EMBL" id="MDT8901716.1"/>
    </source>
</evidence>
<dbReference type="CDD" id="cd10803">
    <property type="entry name" value="YdjC_EF3048_like"/>
    <property type="match status" value="1"/>
</dbReference>
<dbReference type="InterPro" id="IPR006879">
    <property type="entry name" value="YdjC-like"/>
</dbReference>
<keyword evidence="7" id="KW-1185">Reference proteome</keyword>
<evidence type="ECO:0000256" key="4">
    <source>
        <dbReference type="ARBA" id="ARBA00022842"/>
    </source>
</evidence>
<dbReference type="Proteomes" id="UP001254848">
    <property type="component" value="Unassembled WGS sequence"/>
</dbReference>
<dbReference type="Pfam" id="PF04794">
    <property type="entry name" value="YdjC"/>
    <property type="match status" value="1"/>
</dbReference>
<keyword evidence="5" id="KW-0119">Carbohydrate metabolism</keyword>
<dbReference type="EMBL" id="JAUOZS010000001">
    <property type="protein sequence ID" value="MDT8901716.1"/>
    <property type="molecule type" value="Genomic_DNA"/>
</dbReference>
<protein>
    <submittedName>
        <fullName evidence="6">Carbohydrate deacetylase</fullName>
    </submittedName>
</protein>
<evidence type="ECO:0000313" key="7">
    <source>
        <dbReference type="Proteomes" id="UP001254848"/>
    </source>
</evidence>
<comment type="cofactor">
    <cofactor evidence="1">
        <name>Mg(2+)</name>
        <dbReference type="ChEBI" id="CHEBI:18420"/>
    </cofactor>
</comment>
<evidence type="ECO:0000256" key="1">
    <source>
        <dbReference type="ARBA" id="ARBA00001946"/>
    </source>
</evidence>
<dbReference type="InterPro" id="IPR022948">
    <property type="entry name" value="COD_ChbG_bac"/>
</dbReference>
<evidence type="ECO:0000256" key="2">
    <source>
        <dbReference type="ARBA" id="ARBA00022723"/>
    </source>
</evidence>
<dbReference type="SUPFAM" id="SSF88713">
    <property type="entry name" value="Glycoside hydrolase/deacetylase"/>
    <property type="match status" value="1"/>
</dbReference>
<comment type="caution">
    <text evidence="6">The sequence shown here is derived from an EMBL/GenBank/DDBJ whole genome shotgun (WGS) entry which is preliminary data.</text>
</comment>
<reference evidence="6 7" key="1">
    <citation type="submission" date="2023-07" db="EMBL/GenBank/DDBJ databases">
        <title>The novel representative of Negativicutes class, Anaeroselena agilis gen. nov. sp. nov.</title>
        <authorList>
            <person name="Prokofeva M.I."/>
            <person name="Elcheninov A.G."/>
            <person name="Klyukina A."/>
            <person name="Kublanov I.V."/>
            <person name="Frolov E.N."/>
            <person name="Podosokorskaya O.A."/>
        </authorList>
    </citation>
    <scope>NUCLEOTIDE SEQUENCE [LARGE SCALE GENOMIC DNA]</scope>
    <source>
        <strain evidence="6 7">4137-cl</strain>
    </source>
</reference>
<name>A0ABU3P0V7_9FIRM</name>